<protein>
    <submittedName>
        <fullName evidence="9">Cation diffusion facilitator family transporter</fullName>
    </submittedName>
</protein>
<comment type="subcellular location">
    <subcellularLocation>
        <location evidence="1">Membrane</location>
        <topology evidence="1">Multi-pass membrane protein</topology>
    </subcellularLocation>
</comment>
<keyword evidence="2" id="KW-0813">Transport</keyword>
<keyword evidence="4" id="KW-0406">Ion transport</keyword>
<feature type="transmembrane region" description="Helical" evidence="7">
    <location>
        <begin position="124"/>
        <end position="144"/>
    </location>
</feature>
<reference evidence="10" key="3">
    <citation type="submission" date="2011-05" db="EMBL/GenBank/DDBJ databases">
        <title>Complete sequence of Methylomonas methanica MC09.</title>
        <authorList>
            <consortium name="US DOE Joint Genome Institute"/>
            <person name="Lucas S."/>
            <person name="Han J."/>
            <person name="Lapidus A."/>
            <person name="Cheng J.-F."/>
            <person name="Goodwin L."/>
            <person name="Pitluck S."/>
            <person name="Peters L."/>
            <person name="Mikhailova N."/>
            <person name="Teshima H."/>
            <person name="Han C."/>
            <person name="Tapia R."/>
            <person name="Land M."/>
            <person name="Hauser L."/>
            <person name="Kyrpides N."/>
            <person name="Ivanova N."/>
            <person name="Pagani I."/>
            <person name="Stein L."/>
            <person name="Woyke T."/>
        </authorList>
    </citation>
    <scope>NUCLEOTIDE SEQUENCE [LARGE SCALE GENOMIC DNA]</scope>
    <source>
        <strain evidence="10">MC09</strain>
    </source>
</reference>
<dbReference type="GO" id="GO:0008324">
    <property type="term" value="F:monoatomic cation transmembrane transporter activity"/>
    <property type="evidence" value="ECO:0007669"/>
    <property type="project" value="InterPro"/>
</dbReference>
<gene>
    <name evidence="9" type="ordered locus">Metme_3440</name>
</gene>
<dbReference type="GO" id="GO:0016020">
    <property type="term" value="C:membrane"/>
    <property type="evidence" value="ECO:0007669"/>
    <property type="project" value="UniProtKB-SubCell"/>
</dbReference>
<dbReference type="AlphaFoldDB" id="G0A715"/>
<keyword evidence="4" id="KW-0862">Zinc</keyword>
<evidence type="ECO:0000256" key="6">
    <source>
        <dbReference type="ARBA" id="ARBA00023136"/>
    </source>
</evidence>
<sequence length="347" mass="38365">MSVEILVNRYRLARPILYLIQLDFSGRQPWYLLGPTYWNFNYLFSHCMSHDNSTKAIVYAFAANLGIAISKAGAATWTGSGSLLAEAIHSFADCGNQILLFVGMKRSERLATEKHPMGYGRESYIWSMMVAVTLFSVGGLFSIYEGWLRMSERHAVENAGVALVILLIAVVLEAFSLNGALNALKEEKGQRGLWQWFRETHSSELMVVVGEDLAALLGLVIAALMLGLTMLTGNTAYDAVGSMMIGVLLVIVAGLVGREVHSLLLGEADTAIRDDVTAFLLQQPEVVRVLNIWAINHGKQVMIAVKAELQADLRVADAAIAINKMEQQIKFNHNRVNWVFFEIDNSD</sequence>
<organism evidence="9 10">
    <name type="scientific">Methylomonas methanica (strain DSM 25384 / MC09)</name>
    <dbReference type="NCBI Taxonomy" id="857087"/>
    <lineage>
        <taxon>Bacteria</taxon>
        <taxon>Pseudomonadati</taxon>
        <taxon>Pseudomonadota</taxon>
        <taxon>Gammaproteobacteria</taxon>
        <taxon>Methylococcales</taxon>
        <taxon>Methylococcaceae</taxon>
        <taxon>Methylomonas</taxon>
    </lineage>
</organism>
<evidence type="ECO:0000256" key="1">
    <source>
        <dbReference type="ARBA" id="ARBA00004141"/>
    </source>
</evidence>
<evidence type="ECO:0000256" key="2">
    <source>
        <dbReference type="ARBA" id="ARBA00022448"/>
    </source>
</evidence>
<dbReference type="Gene3D" id="1.20.1510.10">
    <property type="entry name" value="Cation efflux protein transmembrane domain"/>
    <property type="match status" value="1"/>
</dbReference>
<accession>G0A715</accession>
<dbReference type="InterPro" id="IPR058533">
    <property type="entry name" value="Cation_efflux_TM"/>
</dbReference>
<feature type="transmembrane region" description="Helical" evidence="7">
    <location>
        <begin position="236"/>
        <end position="256"/>
    </location>
</feature>
<dbReference type="GO" id="GO:0006829">
    <property type="term" value="P:zinc ion transport"/>
    <property type="evidence" value="ECO:0007669"/>
    <property type="project" value="UniProtKB-KW"/>
</dbReference>
<evidence type="ECO:0000256" key="5">
    <source>
        <dbReference type="ARBA" id="ARBA00022989"/>
    </source>
</evidence>
<dbReference type="SUPFAM" id="SSF160240">
    <property type="entry name" value="Cation efflux protein cytoplasmic domain-like"/>
    <property type="match status" value="1"/>
</dbReference>
<dbReference type="Proteomes" id="UP000008888">
    <property type="component" value="Chromosome"/>
</dbReference>
<dbReference type="InterPro" id="IPR036837">
    <property type="entry name" value="Cation_efflux_CTD_sf"/>
</dbReference>
<dbReference type="eggNOG" id="COG0053">
    <property type="taxonomic scope" value="Bacteria"/>
</dbReference>
<evidence type="ECO:0000313" key="10">
    <source>
        <dbReference type="Proteomes" id="UP000008888"/>
    </source>
</evidence>
<feature type="transmembrane region" description="Helical" evidence="7">
    <location>
        <begin position="159"/>
        <end position="184"/>
    </location>
</feature>
<dbReference type="EMBL" id="CP002738">
    <property type="protein sequence ID" value="AEG01809.1"/>
    <property type="molecule type" value="Genomic_DNA"/>
</dbReference>
<feature type="transmembrane region" description="Helical" evidence="7">
    <location>
        <begin position="205"/>
        <end position="230"/>
    </location>
</feature>
<dbReference type="InterPro" id="IPR040177">
    <property type="entry name" value="SLC30A9"/>
</dbReference>
<feature type="transmembrane region" description="Helical" evidence="7">
    <location>
        <begin position="56"/>
        <end position="77"/>
    </location>
</feature>
<name>G0A715_METMM</name>
<dbReference type="KEGG" id="mmt:Metme_3440"/>
<keyword evidence="10" id="KW-1185">Reference proteome</keyword>
<evidence type="ECO:0000259" key="8">
    <source>
        <dbReference type="Pfam" id="PF01545"/>
    </source>
</evidence>
<dbReference type="PANTHER" id="PTHR13414:SF9">
    <property type="entry name" value="PROTON-COUPLED ZINC ANTIPORTER SLC30A9, MITOCHONDRIAL"/>
    <property type="match status" value="1"/>
</dbReference>
<evidence type="ECO:0000256" key="3">
    <source>
        <dbReference type="ARBA" id="ARBA00022692"/>
    </source>
</evidence>
<dbReference type="NCBIfam" id="TIGR01297">
    <property type="entry name" value="CDF"/>
    <property type="match status" value="1"/>
</dbReference>
<evidence type="ECO:0000256" key="7">
    <source>
        <dbReference type="SAM" id="Phobius"/>
    </source>
</evidence>
<dbReference type="STRING" id="857087.Metme_3440"/>
<dbReference type="InterPro" id="IPR002524">
    <property type="entry name" value="Cation_efflux"/>
</dbReference>
<proteinExistence type="predicted"/>
<evidence type="ECO:0000256" key="4">
    <source>
        <dbReference type="ARBA" id="ARBA00022906"/>
    </source>
</evidence>
<dbReference type="PANTHER" id="PTHR13414">
    <property type="entry name" value="HUEL-CATION TRANSPORTER"/>
    <property type="match status" value="1"/>
</dbReference>
<keyword evidence="3 7" id="KW-0812">Transmembrane</keyword>
<dbReference type="Pfam" id="PF01545">
    <property type="entry name" value="Cation_efflux"/>
    <property type="match status" value="1"/>
</dbReference>
<reference key="2">
    <citation type="submission" date="2011-05" db="EMBL/GenBank/DDBJ databases">
        <title>Complete genome sequence of the aerobic marine methanotroph Methylomonas methanica MC09.</title>
        <authorList>
            <person name="Boden R."/>
            <person name="Cunliffe M."/>
            <person name="Scanlan J."/>
            <person name="Moussard H."/>
            <person name="Kits K.D."/>
            <person name="Klotz M."/>
            <person name="Jetten M."/>
            <person name="Vuilleumier S."/>
            <person name="Han J."/>
            <person name="Peters L."/>
            <person name="Mikhailova N."/>
            <person name="Teshima H."/>
            <person name="Tapia R."/>
            <person name="Kyrpides N."/>
            <person name="Ivanova N."/>
            <person name="Pagani I."/>
            <person name="Cheng J.-F."/>
            <person name="Goodwin L."/>
            <person name="Han C."/>
            <person name="Hauser L."/>
            <person name="Land M."/>
            <person name="Lapidus A."/>
            <person name="Lucas S."/>
            <person name="Pitluck S."/>
            <person name="Woyke T."/>
            <person name="Stein L.Y."/>
            <person name="Murrell C."/>
        </authorList>
    </citation>
    <scope>NUCLEOTIDE SEQUENCE</scope>
    <source>
        <strain>MC09</strain>
    </source>
</reference>
<keyword evidence="6 7" id="KW-0472">Membrane</keyword>
<dbReference type="SUPFAM" id="SSF161111">
    <property type="entry name" value="Cation efflux protein transmembrane domain-like"/>
    <property type="match status" value="1"/>
</dbReference>
<keyword evidence="5 7" id="KW-1133">Transmembrane helix</keyword>
<feature type="domain" description="Cation efflux protein transmembrane" evidence="8">
    <location>
        <begin position="58"/>
        <end position="265"/>
    </location>
</feature>
<evidence type="ECO:0000313" key="9">
    <source>
        <dbReference type="EMBL" id="AEG01809.1"/>
    </source>
</evidence>
<reference evidence="9 10" key="1">
    <citation type="journal article" date="2011" name="J. Bacteriol.">
        <title>Complete Genome Sequence of the Aerobic Marine Methanotroph Methylomonas methanica MC09.</title>
        <authorList>
            <person name="Boden R."/>
            <person name="Cunliffe M."/>
            <person name="Scanlan J."/>
            <person name="Moussard H."/>
            <person name="Kits K.D."/>
            <person name="Klotz M.G."/>
            <person name="Jetten M.S."/>
            <person name="Vuilleumier S."/>
            <person name="Han J."/>
            <person name="Peters L."/>
            <person name="Mikhailova N."/>
            <person name="Teshima H."/>
            <person name="Tapia R."/>
            <person name="Kyrpides N."/>
            <person name="Ivanova N."/>
            <person name="Pagani I."/>
            <person name="Cheng J.F."/>
            <person name="Goodwin L."/>
            <person name="Han C."/>
            <person name="Hauser L."/>
            <person name="Land M.L."/>
            <person name="Lapidus A."/>
            <person name="Lucas S."/>
            <person name="Pitluck S."/>
            <person name="Woyke T."/>
            <person name="Stein L."/>
            <person name="Murrell J.C."/>
        </authorList>
    </citation>
    <scope>NUCLEOTIDE SEQUENCE [LARGE SCALE GENOMIC DNA]</scope>
    <source>
        <strain evidence="9 10">MC09</strain>
    </source>
</reference>
<dbReference type="HOGENOM" id="CLU_021126_0_1_6"/>
<dbReference type="InterPro" id="IPR027469">
    <property type="entry name" value="Cation_efflux_TMD_sf"/>
</dbReference>
<keyword evidence="4" id="KW-0864">Zinc transport</keyword>